<evidence type="ECO:0000256" key="14">
    <source>
        <dbReference type="SAM" id="Phobius"/>
    </source>
</evidence>
<keyword evidence="6" id="KW-0769">Symport</keyword>
<comment type="catalytic activity">
    <reaction evidence="12">
        <text>L-proline(in) + Na(+)(in) = L-proline(out) + Na(+)(out)</text>
        <dbReference type="Rhea" id="RHEA:28967"/>
        <dbReference type="ChEBI" id="CHEBI:29101"/>
        <dbReference type="ChEBI" id="CHEBI:60039"/>
    </reaction>
</comment>
<keyword evidence="11" id="KW-0739">Sodium transport</keyword>
<accession>F4LRH1</accession>
<evidence type="ECO:0000256" key="12">
    <source>
        <dbReference type="ARBA" id="ARBA00033708"/>
    </source>
</evidence>
<dbReference type="Proteomes" id="UP000010802">
    <property type="component" value="Chromosome"/>
</dbReference>
<dbReference type="PROSITE" id="PS50283">
    <property type="entry name" value="NA_SOLUT_SYMP_3"/>
    <property type="match status" value="1"/>
</dbReference>
<proteinExistence type="inferred from homology"/>
<feature type="transmembrane region" description="Helical" evidence="14">
    <location>
        <begin position="6"/>
        <end position="23"/>
    </location>
</feature>
<dbReference type="STRING" id="1209989.TepRe1_0019"/>
<dbReference type="EMBL" id="HF563609">
    <property type="protein sequence ID" value="CCP24696.1"/>
    <property type="molecule type" value="Genomic_DNA"/>
</dbReference>
<keyword evidence="8" id="KW-0915">Sodium</keyword>
<sequence length="478" mass="51304">MSLGTLLWMATIVLGIFFLWISFKVSHKASASFADYSIAGGSLPLFLIFFTEFANIMGVGNFVGHAAKGYANGLPWLFFILGEQGSKIIFALIFAGFAGRFTYNTYIEMIDDLIVKDKVTRVIAAILACSIMIAWTGGQAKGFGSIFHVITGANPVPIVFLFTAIYIIYTTVGGYYSLVWMDFVLGLLVIVFGSMFYFEAFKAVNFSFAEIGTRLAAMGKAEMWSLSGADYSVALANFVTGCVGILAAQMYWQSCFAAKDSRTARNGLLSSGTIAIIFVMLTAIVGMIIYTINPNLTGEDPMPWFMMNMVPTTVAVGIFMCIMAAGMSSADSNLNSATVLMTNDIVAVFKPDLTDAQLVTIVRALTVIVGILAAVISIYSDSILGLFSRAYSMAGGGLVPLLIVGLLWKERPDESFEMGKCNSKVTPWGARVGMIVGAVLSQIDALGTFKILIALGVSALLIIVISMFTRTSSNSVSA</sequence>
<evidence type="ECO:0000256" key="9">
    <source>
        <dbReference type="ARBA" id="ARBA00023065"/>
    </source>
</evidence>
<keyword evidence="5 14" id="KW-0812">Transmembrane</keyword>
<dbReference type="GO" id="GO:0005886">
    <property type="term" value="C:plasma membrane"/>
    <property type="evidence" value="ECO:0007669"/>
    <property type="project" value="UniProtKB-SubCell"/>
</dbReference>
<keyword evidence="10 14" id="KW-0472">Membrane</keyword>
<feature type="transmembrane region" description="Helical" evidence="14">
    <location>
        <begin position="304"/>
        <end position="325"/>
    </location>
</feature>
<reference evidence="16" key="1">
    <citation type="journal article" date="2013" name="Genome Announc.">
        <title>First genome sequence of a syntrophic acetate-oxidizing bacterium, Tepidanaerobacter acetatoxydans strain Re1.</title>
        <authorList>
            <person name="Manzoor S."/>
            <person name="Bongcam-Rudloff E."/>
            <person name="Schnurer A."/>
            <person name="Muller B."/>
        </authorList>
    </citation>
    <scope>NUCLEOTIDE SEQUENCE [LARGE SCALE GENOMIC DNA]</scope>
    <source>
        <strain evidence="16">Re1</strain>
    </source>
</reference>
<evidence type="ECO:0000256" key="2">
    <source>
        <dbReference type="ARBA" id="ARBA00006434"/>
    </source>
</evidence>
<evidence type="ECO:0000313" key="16">
    <source>
        <dbReference type="Proteomes" id="UP000010802"/>
    </source>
</evidence>
<dbReference type="InterPro" id="IPR038377">
    <property type="entry name" value="Na/Glc_symporter_sf"/>
</dbReference>
<name>F4LRH1_TEPAE</name>
<dbReference type="KEGG" id="tep:TepRe1_0019"/>
<dbReference type="GO" id="GO:0006814">
    <property type="term" value="P:sodium ion transport"/>
    <property type="evidence" value="ECO:0007669"/>
    <property type="project" value="UniProtKB-KW"/>
</dbReference>
<feature type="transmembrane region" description="Helical" evidence="14">
    <location>
        <begin position="43"/>
        <end position="64"/>
    </location>
</feature>
<gene>
    <name evidence="15" type="ordered locus">TEPIRE1_0019</name>
</gene>
<accession>L0RVF2</accession>
<dbReference type="RefSeq" id="WP_013777158.1">
    <property type="nucleotide sequence ID" value="NC_015519.1"/>
</dbReference>
<dbReference type="AlphaFoldDB" id="F4LRH1"/>
<comment type="similarity">
    <text evidence="2 13">Belongs to the sodium:solute symporter (SSF) (TC 2.A.21) family.</text>
</comment>
<evidence type="ECO:0000256" key="5">
    <source>
        <dbReference type="ARBA" id="ARBA00022692"/>
    </source>
</evidence>
<feature type="transmembrane region" description="Helical" evidence="14">
    <location>
        <begin position="119"/>
        <end position="137"/>
    </location>
</feature>
<feature type="transmembrane region" description="Helical" evidence="14">
    <location>
        <begin position="143"/>
        <end position="168"/>
    </location>
</feature>
<evidence type="ECO:0000256" key="8">
    <source>
        <dbReference type="ARBA" id="ARBA00023053"/>
    </source>
</evidence>
<dbReference type="Gene3D" id="1.20.1730.10">
    <property type="entry name" value="Sodium/glucose cotransporter"/>
    <property type="match status" value="1"/>
</dbReference>
<dbReference type="HOGENOM" id="CLU_018808_15_3_9"/>
<evidence type="ECO:0000313" key="15">
    <source>
        <dbReference type="EMBL" id="CCP24696.1"/>
    </source>
</evidence>
<keyword evidence="4" id="KW-1003">Cell membrane</keyword>
<evidence type="ECO:0000256" key="10">
    <source>
        <dbReference type="ARBA" id="ARBA00023136"/>
    </source>
</evidence>
<dbReference type="InterPro" id="IPR050277">
    <property type="entry name" value="Sodium:Solute_Symporter"/>
</dbReference>
<feature type="transmembrane region" description="Helical" evidence="14">
    <location>
        <begin position="175"/>
        <end position="198"/>
    </location>
</feature>
<dbReference type="eggNOG" id="COG0591">
    <property type="taxonomic scope" value="Bacteria"/>
</dbReference>
<evidence type="ECO:0000256" key="1">
    <source>
        <dbReference type="ARBA" id="ARBA00004651"/>
    </source>
</evidence>
<protein>
    <submittedName>
        <fullName evidence="15">Na+/solute symporter</fullName>
    </submittedName>
</protein>
<evidence type="ECO:0000256" key="3">
    <source>
        <dbReference type="ARBA" id="ARBA00022448"/>
    </source>
</evidence>
<dbReference type="PATRIC" id="fig|1209989.3.peg.23"/>
<evidence type="ECO:0000256" key="4">
    <source>
        <dbReference type="ARBA" id="ARBA00022475"/>
    </source>
</evidence>
<dbReference type="PANTHER" id="PTHR48086:SF3">
    <property type="entry name" value="SODIUM_PROLINE SYMPORTER"/>
    <property type="match status" value="1"/>
</dbReference>
<dbReference type="OrthoDB" id="9766407at2"/>
<dbReference type="Pfam" id="PF00474">
    <property type="entry name" value="SSF"/>
    <property type="match status" value="1"/>
</dbReference>
<dbReference type="GO" id="GO:0015293">
    <property type="term" value="F:symporter activity"/>
    <property type="evidence" value="ECO:0007669"/>
    <property type="project" value="UniProtKB-KW"/>
</dbReference>
<dbReference type="CDD" id="cd10322">
    <property type="entry name" value="SLC5sbd"/>
    <property type="match status" value="1"/>
</dbReference>
<keyword evidence="7 14" id="KW-1133">Transmembrane helix</keyword>
<dbReference type="PANTHER" id="PTHR48086">
    <property type="entry name" value="SODIUM/PROLINE SYMPORTER-RELATED"/>
    <property type="match status" value="1"/>
</dbReference>
<feature type="transmembrane region" description="Helical" evidence="14">
    <location>
        <begin position="391"/>
        <end position="408"/>
    </location>
</feature>
<keyword evidence="16" id="KW-1185">Reference proteome</keyword>
<keyword evidence="9" id="KW-0406">Ion transport</keyword>
<dbReference type="InterPro" id="IPR001734">
    <property type="entry name" value="Na/solute_symporter"/>
</dbReference>
<feature type="transmembrane region" description="Helical" evidence="14">
    <location>
        <begin position="273"/>
        <end position="292"/>
    </location>
</feature>
<evidence type="ECO:0000256" key="11">
    <source>
        <dbReference type="ARBA" id="ARBA00023201"/>
    </source>
</evidence>
<evidence type="ECO:0000256" key="6">
    <source>
        <dbReference type="ARBA" id="ARBA00022847"/>
    </source>
</evidence>
<evidence type="ECO:0000256" key="13">
    <source>
        <dbReference type="RuleBase" id="RU362091"/>
    </source>
</evidence>
<comment type="subcellular location">
    <subcellularLocation>
        <location evidence="1">Cell membrane</location>
        <topology evidence="1">Multi-pass membrane protein</topology>
    </subcellularLocation>
</comment>
<organism evidence="15 16">
    <name type="scientific">Tepidanaerobacter acetatoxydans (strain DSM 21804 / JCM 16047 / Re1)</name>
    <dbReference type="NCBI Taxonomy" id="1209989"/>
    <lineage>
        <taxon>Bacteria</taxon>
        <taxon>Bacillati</taxon>
        <taxon>Bacillota</taxon>
        <taxon>Clostridia</taxon>
        <taxon>Thermosediminibacterales</taxon>
        <taxon>Tepidanaerobacteraceae</taxon>
        <taxon>Tepidanaerobacter</taxon>
    </lineage>
</organism>
<evidence type="ECO:0000256" key="7">
    <source>
        <dbReference type="ARBA" id="ARBA00022989"/>
    </source>
</evidence>
<feature type="transmembrane region" description="Helical" evidence="14">
    <location>
        <begin position="76"/>
        <end position="98"/>
    </location>
</feature>
<feature type="transmembrane region" description="Helical" evidence="14">
    <location>
        <begin position="231"/>
        <end position="252"/>
    </location>
</feature>
<feature type="transmembrane region" description="Helical" evidence="14">
    <location>
        <begin position="358"/>
        <end position="379"/>
    </location>
</feature>
<dbReference type="KEGG" id="tae:TepiRe1_0019"/>
<keyword evidence="3" id="KW-0813">Transport</keyword>
<feature type="transmembrane region" description="Helical" evidence="14">
    <location>
        <begin position="451"/>
        <end position="469"/>
    </location>
</feature>